<dbReference type="Proteomes" id="UP001236652">
    <property type="component" value="Chromosome"/>
</dbReference>
<evidence type="ECO:0000313" key="3">
    <source>
        <dbReference type="Proteomes" id="UP001236652"/>
    </source>
</evidence>
<sequence length="57" mass="6310">MNHIKNYQLPKGEWESMKKWMISALAIGAIAFSAIGGFTAQALDEEPEPCTIELTDI</sequence>
<keyword evidence="1" id="KW-1133">Transmembrane helix</keyword>
<dbReference type="RefSeq" id="WP_231416034.1">
    <property type="nucleotide sequence ID" value="NZ_CP126446.1"/>
</dbReference>
<evidence type="ECO:0008006" key="4">
    <source>
        <dbReference type="Google" id="ProtNLM"/>
    </source>
</evidence>
<keyword evidence="3" id="KW-1185">Reference proteome</keyword>
<protein>
    <recommendedName>
        <fullName evidence="4">Cyclic lactone autoinducer peptide</fullName>
    </recommendedName>
</protein>
<name>A0ABY8V156_9BACI</name>
<reference evidence="2 3" key="1">
    <citation type="submission" date="2023-05" db="EMBL/GenBank/DDBJ databases">
        <title>Comparative genomics reveals the evidence of polycyclic aromatic hydrocarbons degradation in moderately halophilic genus Pontibacillus.</title>
        <authorList>
            <person name="Yang H."/>
            <person name="Qian Z."/>
        </authorList>
    </citation>
    <scope>NUCLEOTIDE SEQUENCE [LARGE SCALE GENOMIC DNA]</scope>
    <source>
        <strain evidence="3">HN14</strain>
    </source>
</reference>
<keyword evidence="1" id="KW-0472">Membrane</keyword>
<proteinExistence type="predicted"/>
<organism evidence="2 3">
    <name type="scientific">Pontibacillus chungwhensis</name>
    <dbReference type="NCBI Taxonomy" id="265426"/>
    <lineage>
        <taxon>Bacteria</taxon>
        <taxon>Bacillati</taxon>
        <taxon>Bacillota</taxon>
        <taxon>Bacilli</taxon>
        <taxon>Bacillales</taxon>
        <taxon>Bacillaceae</taxon>
        <taxon>Pontibacillus</taxon>
    </lineage>
</organism>
<evidence type="ECO:0000313" key="2">
    <source>
        <dbReference type="EMBL" id="WIF99681.1"/>
    </source>
</evidence>
<gene>
    <name evidence="2" type="ORF">QNI29_08510</name>
</gene>
<dbReference type="EMBL" id="CP126446">
    <property type="protein sequence ID" value="WIF99681.1"/>
    <property type="molecule type" value="Genomic_DNA"/>
</dbReference>
<keyword evidence="1" id="KW-0812">Transmembrane</keyword>
<accession>A0ABY8V156</accession>
<feature type="transmembrane region" description="Helical" evidence="1">
    <location>
        <begin position="20"/>
        <end position="39"/>
    </location>
</feature>
<evidence type="ECO:0000256" key="1">
    <source>
        <dbReference type="SAM" id="Phobius"/>
    </source>
</evidence>